<evidence type="ECO:0000313" key="16">
    <source>
        <dbReference type="EMBL" id="KAA6187795.1"/>
    </source>
</evidence>
<dbReference type="PANTHER" id="PTHR42958">
    <property type="entry name" value="HYDROGENASE-2 LARGE CHAIN"/>
    <property type="match status" value="1"/>
</dbReference>
<keyword evidence="14" id="KW-0460">Magnesium</keyword>
<dbReference type="FunFam" id="1.10.645.10:FF:000002">
    <property type="entry name" value="Hydrogenase 2 large subunit"/>
    <property type="match status" value="1"/>
</dbReference>
<dbReference type="InterPro" id="IPR029014">
    <property type="entry name" value="NiFe-Hase_large"/>
</dbReference>
<protein>
    <recommendedName>
        <fullName evidence="10">Uptake hydrogenase large subunit</fullName>
        <ecNumber evidence="5">1.12.99.6</ecNumber>
    </recommendedName>
    <alternativeName>
        <fullName evidence="12">Hydrogenlyase</fullName>
    </alternativeName>
    <alternativeName>
        <fullName evidence="11">Membrane-bound hydrogenase large subunit</fullName>
    </alternativeName>
</protein>
<dbReference type="Proteomes" id="UP000322981">
    <property type="component" value="Unassembled WGS sequence"/>
</dbReference>
<feature type="binding site" evidence="14">
    <location>
        <position position="64"/>
    </location>
    <ligand>
        <name>Ni(2+)</name>
        <dbReference type="ChEBI" id="CHEBI:49786"/>
    </ligand>
</feature>
<feature type="binding site" evidence="14">
    <location>
        <position position="64"/>
    </location>
    <ligand>
        <name>Fe cation</name>
        <dbReference type="ChEBI" id="CHEBI:24875"/>
    </ligand>
</feature>
<evidence type="ECO:0000313" key="17">
    <source>
        <dbReference type="Proteomes" id="UP000322981"/>
    </source>
</evidence>
<evidence type="ECO:0000256" key="14">
    <source>
        <dbReference type="PIRSR" id="PIRSR601501-1"/>
    </source>
</evidence>
<evidence type="ECO:0000256" key="8">
    <source>
        <dbReference type="ARBA" id="ARBA00023002"/>
    </source>
</evidence>
<comment type="cofactor">
    <cofactor evidence="1 14">
        <name>Ni(2+)</name>
        <dbReference type="ChEBI" id="CHEBI:49786"/>
    </cofactor>
</comment>
<name>A0A5M8FVI4_9GAMM</name>
<sequence>MSERVVVDPITRIEGHLRIEAEMDGQNIAQAYSSGTMVRGLEIILRGRDPRDAWAFAQRICGVCTLVHGIASVRAVEDALQIELPRNAQLIRNLMIGAQTIHDHVMHFYHLHALDWVDVVSALSADPAATSQLAQSISSWPKSSPGYFADMQKRIRTFVESGQLGIFANGYWGHPAYKLPPEANLMAVAHYLEALAWQREVARLHAIFGGKNPHPNFVVGGVPSPIDLNSDSAINAKRLAQVQDLIRTMQTFVDQVYVPDTLAIASFYTDWAERGEGLGNFLSYGDMSIDGSTDLDSYLFPRGVILNRDLSTLHDVDLHADGEIQEYIAHSWYAYEGGPQVGLHPYKGETRLAYDERKGPAVPFKHVNVEDGYSWLKSPRWKNESMEVGPLARMLVLYASPNAPAHAQAKELVDSTLSTLGLPVQGLFSTLGRTAARTLESKIVADAMQTWFDALVANIKSGDTRTFNETLWEPSSWPKKAQGAGYMEAPRGGLGHWIVIENGKIANYQAVVPSTWNAGPRDPQGIPGAYEAALQDNHQLHDPKQPIEILRTIHSFDPCIACAVHLQDPETGEQIQVKVR</sequence>
<keyword evidence="7 14" id="KW-0479">Metal-binding</keyword>
<comment type="subcellular location">
    <subcellularLocation>
        <location evidence="2">Cell membrane</location>
        <topology evidence="2">Peripheral membrane protein</topology>
    </subcellularLocation>
</comment>
<dbReference type="InterPro" id="IPR001501">
    <property type="entry name" value="Ni-dep_hyd_lsu"/>
</dbReference>
<dbReference type="GO" id="GO:0016151">
    <property type="term" value="F:nickel cation binding"/>
    <property type="evidence" value="ECO:0007669"/>
    <property type="project" value="InterPro"/>
</dbReference>
<dbReference type="InterPro" id="IPR050867">
    <property type="entry name" value="NiFe/NiFeSe_hydrgnase_LSU"/>
</dbReference>
<evidence type="ECO:0000256" key="7">
    <source>
        <dbReference type="ARBA" id="ARBA00022723"/>
    </source>
</evidence>
<gene>
    <name evidence="16" type="ORF">F2Q65_00695</name>
</gene>
<reference evidence="16 17" key="1">
    <citation type="submission" date="2019-09" db="EMBL/GenBank/DDBJ databases">
        <title>Whole-genome sequence of the purple sulfur bacterium Thiohalocapsa marina DSM 19078.</title>
        <authorList>
            <person name="Kyndt J.A."/>
            <person name="Meyer T.E."/>
        </authorList>
    </citation>
    <scope>NUCLEOTIDE SEQUENCE [LARGE SCALE GENOMIC DNA]</scope>
    <source>
        <strain evidence="16 17">DSM 19078</strain>
    </source>
</reference>
<dbReference type="AlphaFoldDB" id="A0A5M8FVI4"/>
<comment type="caution">
    <text evidence="16">The sequence shown here is derived from an EMBL/GenBank/DDBJ whole genome shotgun (WGS) entry which is preliminary data.</text>
</comment>
<dbReference type="GO" id="GO:0008901">
    <property type="term" value="F:ferredoxin hydrogenase activity"/>
    <property type="evidence" value="ECO:0007669"/>
    <property type="project" value="InterPro"/>
</dbReference>
<comment type="cofactor">
    <cofactor evidence="14">
        <name>Fe cation</name>
        <dbReference type="ChEBI" id="CHEBI:24875"/>
    </cofactor>
</comment>
<evidence type="ECO:0000256" key="1">
    <source>
        <dbReference type="ARBA" id="ARBA00001967"/>
    </source>
</evidence>
<proteinExistence type="inferred from homology"/>
<dbReference type="OrthoDB" id="9761717at2"/>
<evidence type="ECO:0000256" key="6">
    <source>
        <dbReference type="ARBA" id="ARBA00022596"/>
    </source>
</evidence>
<feature type="binding site" evidence="14">
    <location>
        <position position="562"/>
    </location>
    <ligand>
        <name>Fe cation</name>
        <dbReference type="ChEBI" id="CHEBI:24875"/>
    </ligand>
</feature>
<dbReference type="GO" id="GO:0005886">
    <property type="term" value="C:plasma membrane"/>
    <property type="evidence" value="ECO:0007669"/>
    <property type="project" value="UniProtKB-SubCell"/>
</dbReference>
<feature type="binding site" evidence="14">
    <location>
        <position position="61"/>
    </location>
    <ligand>
        <name>Ni(2+)</name>
        <dbReference type="ChEBI" id="CHEBI:49786"/>
    </ligand>
</feature>
<evidence type="ECO:0000256" key="3">
    <source>
        <dbReference type="ARBA" id="ARBA00009292"/>
    </source>
</evidence>
<accession>A0A5M8FVI4</accession>
<evidence type="ECO:0000256" key="9">
    <source>
        <dbReference type="ARBA" id="ARBA00037655"/>
    </source>
</evidence>
<comment type="catalytic activity">
    <reaction evidence="13">
        <text>H2 + A = AH2</text>
        <dbReference type="Rhea" id="RHEA:12116"/>
        <dbReference type="ChEBI" id="CHEBI:13193"/>
        <dbReference type="ChEBI" id="CHEBI:17499"/>
        <dbReference type="ChEBI" id="CHEBI:18276"/>
        <dbReference type="EC" id="1.12.99.6"/>
    </reaction>
</comment>
<evidence type="ECO:0000256" key="15">
    <source>
        <dbReference type="RuleBase" id="RU003896"/>
    </source>
</evidence>
<dbReference type="PROSITE" id="PS00507">
    <property type="entry name" value="NI_HGENASE_L_1"/>
    <property type="match status" value="1"/>
</dbReference>
<keyword evidence="8 15" id="KW-0560">Oxidoreductase</keyword>
<feature type="binding site" evidence="14">
    <location>
        <position position="42"/>
    </location>
    <ligand>
        <name>Mg(2+)</name>
        <dbReference type="ChEBI" id="CHEBI:18420"/>
    </ligand>
</feature>
<organism evidence="16 17">
    <name type="scientific">Thiohalocapsa marina</name>
    <dbReference type="NCBI Taxonomy" id="424902"/>
    <lineage>
        <taxon>Bacteria</taxon>
        <taxon>Pseudomonadati</taxon>
        <taxon>Pseudomonadota</taxon>
        <taxon>Gammaproteobacteria</taxon>
        <taxon>Chromatiales</taxon>
        <taxon>Chromatiaceae</taxon>
        <taxon>Thiohalocapsa</taxon>
    </lineage>
</organism>
<evidence type="ECO:0000256" key="10">
    <source>
        <dbReference type="ARBA" id="ARBA00040803"/>
    </source>
</evidence>
<dbReference type="PANTHER" id="PTHR42958:SF2">
    <property type="entry name" value="UPTAKE HYDROGENASE LARGE SUBUNIT"/>
    <property type="match status" value="1"/>
</dbReference>
<keyword evidence="17" id="KW-1185">Reference proteome</keyword>
<dbReference type="Gene3D" id="1.10.645.10">
    <property type="entry name" value="Cytochrome-c3 Hydrogenase, chain B"/>
    <property type="match status" value="1"/>
</dbReference>
<evidence type="ECO:0000256" key="5">
    <source>
        <dbReference type="ARBA" id="ARBA00012082"/>
    </source>
</evidence>
<evidence type="ECO:0000256" key="13">
    <source>
        <dbReference type="ARBA" id="ARBA00048757"/>
    </source>
</evidence>
<dbReference type="InterPro" id="IPR018194">
    <property type="entry name" value="Ni-dep_hyd_lsu_Ni_BS"/>
</dbReference>
<feature type="binding site" evidence="14">
    <location>
        <position position="565"/>
    </location>
    <ligand>
        <name>Mg(2+)</name>
        <dbReference type="ChEBI" id="CHEBI:18420"/>
    </ligand>
</feature>
<comment type="function">
    <text evidence="9">This enzyme recycles the H(2) produced by nitrogenase to increase the production of ATP and to protect nitrogenase against inhibition or damage by O(2) under carbon- or phosphate-limited conditions.</text>
</comment>
<dbReference type="SUPFAM" id="SSF56762">
    <property type="entry name" value="HydB/Nqo4-like"/>
    <property type="match status" value="1"/>
</dbReference>
<comment type="similarity">
    <text evidence="3 15">Belongs to the [NiFe]/[NiFeSe] hydrogenase large subunit family.</text>
</comment>
<dbReference type="EMBL" id="VWXX01000001">
    <property type="protein sequence ID" value="KAA6187795.1"/>
    <property type="molecule type" value="Genomic_DNA"/>
</dbReference>
<evidence type="ECO:0000256" key="4">
    <source>
        <dbReference type="ARBA" id="ARBA00011771"/>
    </source>
</evidence>
<dbReference type="PROSITE" id="PS00508">
    <property type="entry name" value="NI_HGENASE_L_2"/>
    <property type="match status" value="1"/>
</dbReference>
<evidence type="ECO:0000256" key="11">
    <source>
        <dbReference type="ARBA" id="ARBA00041237"/>
    </source>
</evidence>
<evidence type="ECO:0000256" key="12">
    <source>
        <dbReference type="ARBA" id="ARBA00042683"/>
    </source>
</evidence>
<evidence type="ECO:0000256" key="2">
    <source>
        <dbReference type="ARBA" id="ARBA00004202"/>
    </source>
</evidence>
<dbReference type="Pfam" id="PF00374">
    <property type="entry name" value="NiFeSe_Hases"/>
    <property type="match status" value="1"/>
</dbReference>
<comment type="subunit">
    <text evidence="4">Heterodimer of a large and a small subunit.</text>
</comment>
<keyword evidence="14" id="KW-0408">Iron</keyword>
<dbReference type="GO" id="GO:0033748">
    <property type="term" value="F:hydrogenase (acceptor) activity"/>
    <property type="evidence" value="ECO:0007669"/>
    <property type="project" value="UniProtKB-EC"/>
</dbReference>
<dbReference type="EC" id="1.12.99.6" evidence="5"/>
<feature type="binding site" evidence="14">
    <location>
        <position position="559"/>
    </location>
    <ligand>
        <name>Ni(2+)</name>
        <dbReference type="ChEBI" id="CHEBI:49786"/>
    </ligand>
</feature>
<keyword evidence="6 14" id="KW-0533">Nickel</keyword>
<dbReference type="RefSeq" id="WP_150089391.1">
    <property type="nucleotide sequence ID" value="NZ_JBFUOH010000011.1"/>
</dbReference>